<reference evidence="6" key="1">
    <citation type="submission" date="2020-04" db="EMBL/GenBank/DDBJ databases">
        <authorList>
            <person name="Zhang T."/>
        </authorList>
    </citation>
    <scope>NUCLEOTIDE SEQUENCE</scope>
    <source>
        <strain evidence="6">HKST-UBA14</strain>
    </source>
</reference>
<evidence type="ECO:0000256" key="1">
    <source>
        <dbReference type="ARBA" id="ARBA00010923"/>
    </source>
</evidence>
<dbReference type="PANTHER" id="PTHR30408:SF12">
    <property type="entry name" value="TYPE I RESTRICTION ENZYME MJAVIII SPECIFICITY SUBUNIT"/>
    <property type="match status" value="1"/>
</dbReference>
<feature type="domain" description="Type I restriction modification DNA specificity" evidence="5">
    <location>
        <begin position="128"/>
        <end position="287"/>
    </location>
</feature>
<comment type="caution">
    <text evidence="6">The sequence shown here is derived from an EMBL/GenBank/DDBJ whole genome shotgun (WGS) entry which is preliminary data.</text>
</comment>
<proteinExistence type="inferred from homology"/>
<dbReference type="SUPFAM" id="SSF116734">
    <property type="entry name" value="DNA methylase specificity domain"/>
    <property type="match status" value="2"/>
</dbReference>
<dbReference type="Gene3D" id="3.90.220.20">
    <property type="entry name" value="DNA methylase specificity domains"/>
    <property type="match status" value="2"/>
</dbReference>
<sequence>MSNVGNTGSVFIVPDLGQPLTLGPNAILIRGNKEIVDTKYLYYYFKSHEGINQIESISSATAQKKFNKTSFRNLQIPLPSLDTQKKIADALDKADEIRRKRQEAIDKLDELVQSVFLDMFGDPVKNEKNWKLKKFGEIGTLERGKSKHRPRNDEILLGGKYPLIQTGDVANSGGYITEYTQTYSEIGLKQSKLWDSGTLCITIAANIAKTGILTFDACFPDSVVGFKPDEKQTNTEFIQVWLSFLQKILEESAPESAQKNINLSILRDLDMIVPPIDKQNQFRSIYNMIFKEQDIMNNSDNDKNNLFNSLMQKAFMGELEFK</sequence>
<dbReference type="EC" id="3.1.21.-" evidence="6"/>
<dbReference type="AlphaFoldDB" id="A0A955L6S8"/>
<accession>A0A955L6S8</accession>
<evidence type="ECO:0000256" key="4">
    <source>
        <dbReference type="SAM" id="Coils"/>
    </source>
</evidence>
<keyword evidence="2" id="KW-0680">Restriction system</keyword>
<keyword evidence="6" id="KW-0255">Endonuclease</keyword>
<dbReference type="Pfam" id="PF01420">
    <property type="entry name" value="Methylase_S"/>
    <property type="match status" value="2"/>
</dbReference>
<evidence type="ECO:0000313" key="7">
    <source>
        <dbReference type="Proteomes" id="UP000783287"/>
    </source>
</evidence>
<evidence type="ECO:0000313" key="6">
    <source>
        <dbReference type="EMBL" id="MCA9383776.1"/>
    </source>
</evidence>
<dbReference type="PANTHER" id="PTHR30408">
    <property type="entry name" value="TYPE-1 RESTRICTION ENZYME ECOKI SPECIFICITY PROTEIN"/>
    <property type="match status" value="1"/>
</dbReference>
<dbReference type="InterPro" id="IPR000055">
    <property type="entry name" value="Restrct_endonuc_typeI_TRD"/>
</dbReference>
<organism evidence="6 7">
    <name type="scientific">Candidatus Dojkabacteria bacterium</name>
    <dbReference type="NCBI Taxonomy" id="2099670"/>
    <lineage>
        <taxon>Bacteria</taxon>
        <taxon>Candidatus Dojkabacteria</taxon>
    </lineage>
</organism>
<dbReference type="Proteomes" id="UP000783287">
    <property type="component" value="Unassembled WGS sequence"/>
</dbReference>
<keyword evidence="3" id="KW-0238">DNA-binding</keyword>
<gene>
    <name evidence="6" type="ORF">KC909_05405</name>
</gene>
<keyword evidence="6" id="KW-0540">Nuclease</keyword>
<evidence type="ECO:0000259" key="5">
    <source>
        <dbReference type="Pfam" id="PF01420"/>
    </source>
</evidence>
<evidence type="ECO:0000256" key="2">
    <source>
        <dbReference type="ARBA" id="ARBA00022747"/>
    </source>
</evidence>
<dbReference type="GO" id="GO:0004519">
    <property type="term" value="F:endonuclease activity"/>
    <property type="evidence" value="ECO:0007669"/>
    <property type="project" value="UniProtKB-KW"/>
</dbReference>
<keyword evidence="6" id="KW-0378">Hydrolase</keyword>
<dbReference type="InterPro" id="IPR052021">
    <property type="entry name" value="Type-I_RS_S_subunit"/>
</dbReference>
<dbReference type="InterPro" id="IPR044946">
    <property type="entry name" value="Restrct_endonuc_typeI_TRD_sf"/>
</dbReference>
<keyword evidence="4" id="KW-0175">Coiled coil</keyword>
<dbReference type="CDD" id="cd17282">
    <property type="entry name" value="RMtype1_S_Eco16444ORF1681_TRD1-CR1_like"/>
    <property type="match status" value="1"/>
</dbReference>
<reference evidence="6" key="2">
    <citation type="journal article" date="2021" name="Microbiome">
        <title>Successional dynamics and alternative stable states in a saline activated sludge microbial community over 9 years.</title>
        <authorList>
            <person name="Wang Y."/>
            <person name="Ye J."/>
            <person name="Ju F."/>
            <person name="Liu L."/>
            <person name="Boyd J.A."/>
            <person name="Deng Y."/>
            <person name="Parks D.H."/>
            <person name="Jiang X."/>
            <person name="Yin X."/>
            <person name="Woodcroft B.J."/>
            <person name="Tyson G.W."/>
            <person name="Hugenholtz P."/>
            <person name="Polz M.F."/>
            <person name="Zhang T."/>
        </authorList>
    </citation>
    <scope>NUCLEOTIDE SEQUENCE</scope>
    <source>
        <strain evidence="6">HKST-UBA14</strain>
    </source>
</reference>
<protein>
    <submittedName>
        <fullName evidence="6">Restriction endonuclease subunit S</fullName>
        <ecNumber evidence="6">3.1.21.-</ecNumber>
    </submittedName>
</protein>
<dbReference type="GO" id="GO:0003677">
    <property type="term" value="F:DNA binding"/>
    <property type="evidence" value="ECO:0007669"/>
    <property type="project" value="UniProtKB-KW"/>
</dbReference>
<comment type="similarity">
    <text evidence="1">Belongs to the type-I restriction system S methylase family.</text>
</comment>
<feature type="coiled-coil region" evidence="4">
    <location>
        <begin position="87"/>
        <end position="114"/>
    </location>
</feature>
<dbReference type="GO" id="GO:0016787">
    <property type="term" value="F:hydrolase activity"/>
    <property type="evidence" value="ECO:0007669"/>
    <property type="project" value="UniProtKB-KW"/>
</dbReference>
<name>A0A955L6S8_9BACT</name>
<dbReference type="GO" id="GO:0009307">
    <property type="term" value="P:DNA restriction-modification system"/>
    <property type="evidence" value="ECO:0007669"/>
    <property type="project" value="UniProtKB-KW"/>
</dbReference>
<evidence type="ECO:0000256" key="3">
    <source>
        <dbReference type="ARBA" id="ARBA00023125"/>
    </source>
</evidence>
<feature type="domain" description="Type I restriction modification DNA specificity" evidence="5">
    <location>
        <begin position="5"/>
        <end position="105"/>
    </location>
</feature>
<dbReference type="EMBL" id="JAGQLK010000133">
    <property type="protein sequence ID" value="MCA9383776.1"/>
    <property type="molecule type" value="Genomic_DNA"/>
</dbReference>